<evidence type="ECO:0000256" key="6">
    <source>
        <dbReference type="ARBA" id="ARBA00022438"/>
    </source>
</evidence>
<dbReference type="Pfam" id="PF01433">
    <property type="entry name" value="Peptidase_M1"/>
    <property type="match status" value="1"/>
</dbReference>
<evidence type="ECO:0000256" key="12">
    <source>
        <dbReference type="ARBA" id="ARBA00029811"/>
    </source>
</evidence>
<dbReference type="RefSeq" id="WP_122147748.1">
    <property type="nucleotide sequence ID" value="NZ_RFFI01000005.1"/>
</dbReference>
<accession>A0A3M2JTK9</accession>
<dbReference type="GO" id="GO:0016020">
    <property type="term" value="C:membrane"/>
    <property type="evidence" value="ECO:0007669"/>
    <property type="project" value="TreeGrafter"/>
</dbReference>
<dbReference type="GO" id="GO:0005737">
    <property type="term" value="C:cytoplasm"/>
    <property type="evidence" value="ECO:0007669"/>
    <property type="project" value="TreeGrafter"/>
</dbReference>
<dbReference type="PRINTS" id="PR00756">
    <property type="entry name" value="ALADIPTASE"/>
</dbReference>
<gene>
    <name evidence="17" type="primary">pepN</name>
    <name evidence="17" type="ORF">EBM89_01825</name>
</gene>
<dbReference type="OrthoDB" id="100605at2"/>
<comment type="caution">
    <text evidence="17">The sequence shown here is derived from an EMBL/GenBank/DDBJ whole genome shotgun (WGS) entry which is preliminary data.</text>
</comment>
<dbReference type="InterPro" id="IPR042097">
    <property type="entry name" value="Aminopeptidase_N-like_N_sf"/>
</dbReference>
<dbReference type="Pfam" id="PF17900">
    <property type="entry name" value="Peptidase_M1_N"/>
    <property type="match status" value="1"/>
</dbReference>
<dbReference type="Gene3D" id="2.60.40.1730">
    <property type="entry name" value="tricorn interacting facor f3 domain"/>
    <property type="match status" value="1"/>
</dbReference>
<dbReference type="AlphaFoldDB" id="A0A3M2JTK9"/>
<dbReference type="GO" id="GO:0043171">
    <property type="term" value="P:peptide catabolic process"/>
    <property type="evidence" value="ECO:0007669"/>
    <property type="project" value="TreeGrafter"/>
</dbReference>
<dbReference type="InterPro" id="IPR024571">
    <property type="entry name" value="ERAP1-like_C_dom"/>
</dbReference>
<keyword evidence="9 17" id="KW-0378">Hydrolase</keyword>
<dbReference type="Gene3D" id="1.10.390.10">
    <property type="entry name" value="Neutral Protease Domain 2"/>
    <property type="match status" value="1"/>
</dbReference>
<dbReference type="GO" id="GO:0070006">
    <property type="term" value="F:metalloaminopeptidase activity"/>
    <property type="evidence" value="ECO:0007669"/>
    <property type="project" value="TreeGrafter"/>
</dbReference>
<evidence type="ECO:0000256" key="4">
    <source>
        <dbReference type="ARBA" id="ARBA00012564"/>
    </source>
</evidence>
<proteinExistence type="inferred from homology"/>
<evidence type="ECO:0000256" key="8">
    <source>
        <dbReference type="ARBA" id="ARBA00022723"/>
    </source>
</evidence>
<keyword evidence="7" id="KW-0645">Protease</keyword>
<dbReference type="EMBL" id="RFFI01000005">
    <property type="protein sequence ID" value="RMI14085.1"/>
    <property type="molecule type" value="Genomic_DNA"/>
</dbReference>
<evidence type="ECO:0000256" key="2">
    <source>
        <dbReference type="ARBA" id="ARBA00001947"/>
    </source>
</evidence>
<feature type="domain" description="ERAP1-like C-terminal" evidence="15">
    <location>
        <begin position="549"/>
        <end position="865"/>
    </location>
</feature>
<dbReference type="NCBIfam" id="TIGR02412">
    <property type="entry name" value="pepN_strep_liv"/>
    <property type="match status" value="1"/>
</dbReference>
<dbReference type="FunFam" id="2.60.40.1730:FF:000010">
    <property type="entry name" value="Putative aminopeptidase N"/>
    <property type="match status" value="1"/>
</dbReference>
<comment type="catalytic activity">
    <reaction evidence="1">
        <text>Release of an N-terminal amino acid, Xaa-|-Yaa- from a peptide, amide or arylamide. Xaa is preferably Ala, but may be most amino acids including Pro (slow action). When a terminal hydrophobic residue is followed by a prolyl residue, the two may be released as an intact Xaa-Pro dipeptide.</text>
        <dbReference type="EC" id="3.4.11.2"/>
    </reaction>
</comment>
<evidence type="ECO:0000256" key="9">
    <source>
        <dbReference type="ARBA" id="ARBA00022801"/>
    </source>
</evidence>
<dbReference type="InterPro" id="IPR014782">
    <property type="entry name" value="Peptidase_M1_dom"/>
</dbReference>
<evidence type="ECO:0000256" key="13">
    <source>
        <dbReference type="ARBA" id="ARBA00031533"/>
    </source>
</evidence>
<dbReference type="InterPro" id="IPR027268">
    <property type="entry name" value="Peptidase_M4/M1_CTD_sf"/>
</dbReference>
<comment type="similarity">
    <text evidence="3">Belongs to the peptidase M1 family.</text>
</comment>
<dbReference type="GO" id="GO:0006508">
    <property type="term" value="P:proteolysis"/>
    <property type="evidence" value="ECO:0007669"/>
    <property type="project" value="UniProtKB-KW"/>
</dbReference>
<evidence type="ECO:0000256" key="11">
    <source>
        <dbReference type="ARBA" id="ARBA00023049"/>
    </source>
</evidence>
<dbReference type="GO" id="GO:0042277">
    <property type="term" value="F:peptide binding"/>
    <property type="evidence" value="ECO:0007669"/>
    <property type="project" value="TreeGrafter"/>
</dbReference>
<dbReference type="SUPFAM" id="SSF63737">
    <property type="entry name" value="Leukotriene A4 hydrolase N-terminal domain"/>
    <property type="match status" value="1"/>
</dbReference>
<evidence type="ECO:0000256" key="7">
    <source>
        <dbReference type="ARBA" id="ARBA00022670"/>
    </source>
</evidence>
<dbReference type="SUPFAM" id="SSF55486">
    <property type="entry name" value="Metalloproteases ('zincins'), catalytic domain"/>
    <property type="match status" value="1"/>
</dbReference>
<organism evidence="17 18">
    <name type="scientific">Cellulomonas triticagri</name>
    <dbReference type="NCBI Taxonomy" id="2483352"/>
    <lineage>
        <taxon>Bacteria</taxon>
        <taxon>Bacillati</taxon>
        <taxon>Actinomycetota</taxon>
        <taxon>Actinomycetes</taxon>
        <taxon>Micrococcales</taxon>
        <taxon>Cellulomonadaceae</taxon>
        <taxon>Cellulomonas</taxon>
    </lineage>
</organism>
<reference evidence="17 18" key="1">
    <citation type="submission" date="2018-10" db="EMBL/GenBank/DDBJ databases">
        <title>Isolation, diversity and antifungal activity of actinobacteria from wheat.</title>
        <authorList>
            <person name="Han C."/>
        </authorList>
    </citation>
    <scope>NUCLEOTIDE SEQUENCE [LARGE SCALE GENOMIC DNA]</scope>
    <source>
        <strain evidence="17 18">NEAU-YY56</strain>
    </source>
</reference>
<dbReference type="Pfam" id="PF11838">
    <property type="entry name" value="ERAP1_C"/>
    <property type="match status" value="1"/>
</dbReference>
<evidence type="ECO:0000259" key="15">
    <source>
        <dbReference type="Pfam" id="PF11838"/>
    </source>
</evidence>
<feature type="domain" description="Aminopeptidase N-like N-terminal" evidence="16">
    <location>
        <begin position="108"/>
        <end position="200"/>
    </location>
</feature>
<feature type="domain" description="Peptidase M1 membrane alanine aminopeptidase" evidence="14">
    <location>
        <begin position="244"/>
        <end position="453"/>
    </location>
</feature>
<evidence type="ECO:0000313" key="18">
    <source>
        <dbReference type="Proteomes" id="UP000269289"/>
    </source>
</evidence>
<evidence type="ECO:0000313" key="17">
    <source>
        <dbReference type="EMBL" id="RMI14085.1"/>
    </source>
</evidence>
<dbReference type="PANTHER" id="PTHR11533">
    <property type="entry name" value="PROTEASE M1 ZINC METALLOPROTEASE"/>
    <property type="match status" value="1"/>
</dbReference>
<evidence type="ECO:0000256" key="10">
    <source>
        <dbReference type="ARBA" id="ARBA00022833"/>
    </source>
</evidence>
<comment type="cofactor">
    <cofactor evidence="2">
        <name>Zn(2+)</name>
        <dbReference type="ChEBI" id="CHEBI:29105"/>
    </cofactor>
</comment>
<dbReference type="Proteomes" id="UP000269289">
    <property type="component" value="Unassembled WGS sequence"/>
</dbReference>
<dbReference type="GO" id="GO:0008270">
    <property type="term" value="F:zinc ion binding"/>
    <property type="evidence" value="ECO:0007669"/>
    <property type="project" value="InterPro"/>
</dbReference>
<dbReference type="InterPro" id="IPR012778">
    <property type="entry name" value="Pept_M1_aminopeptidase"/>
</dbReference>
<dbReference type="InterPro" id="IPR050344">
    <property type="entry name" value="Peptidase_M1_aminopeptidases"/>
</dbReference>
<dbReference type="InterPro" id="IPR045357">
    <property type="entry name" value="Aminopeptidase_N-like_N"/>
</dbReference>
<evidence type="ECO:0000259" key="14">
    <source>
        <dbReference type="Pfam" id="PF01433"/>
    </source>
</evidence>
<evidence type="ECO:0000259" key="16">
    <source>
        <dbReference type="Pfam" id="PF17900"/>
    </source>
</evidence>
<evidence type="ECO:0000256" key="1">
    <source>
        <dbReference type="ARBA" id="ARBA00000098"/>
    </source>
</evidence>
<dbReference type="GO" id="GO:0005615">
    <property type="term" value="C:extracellular space"/>
    <property type="evidence" value="ECO:0007669"/>
    <property type="project" value="TreeGrafter"/>
</dbReference>
<dbReference type="GO" id="GO:0016285">
    <property type="term" value="F:alanyl aminopeptidase activity"/>
    <property type="evidence" value="ECO:0007669"/>
    <property type="project" value="UniProtKB-EC"/>
</dbReference>
<keyword evidence="11" id="KW-0482">Metalloprotease</keyword>
<name>A0A3M2JTK9_9CELL</name>
<dbReference type="FunFam" id="1.10.390.10:FF:000004">
    <property type="entry name" value="Aminopeptidase N"/>
    <property type="match status" value="1"/>
</dbReference>
<dbReference type="CDD" id="cd09602">
    <property type="entry name" value="M1_APN"/>
    <property type="match status" value="1"/>
</dbReference>
<keyword evidence="6 17" id="KW-0031">Aminopeptidase</keyword>
<evidence type="ECO:0000256" key="3">
    <source>
        <dbReference type="ARBA" id="ARBA00010136"/>
    </source>
</evidence>
<sequence>MPAENLTRDEARTRAAIVDVQSYDVVLDLTTGPTTFASTTTVRFTAREAGTSTFLDLIAPTVHRVVLNGTELDPAAVVADSRIALDGLAEQNEVVVVADAAYMNTGEGLHRFVDPVDDEVYLYSQFEVADSRRVFAVFEQPDLKATFAFTVTAPAHWQVVSNSPAVGEPVAVEGGVNRNGGAEHGTATWTFEPTPRIASYITAVIAGPYHHEHGELTSSDGRTIPLGVYCRGSLAQHLDTENILDITRAGFAFYEEQFGFPYPFAKYDQLFVPEFNAGAMENAGAVTFLESYVFRSKVPEATVERRAVTILHELAHMWFGDLVTMRWWDDLWLNESFAEYASTLATAEATRWTSAWTTFSSLEKGWAYRQDQLPSTHPIAADIRDLEDVEVNFDGITYAKGASVLKQLVAWVGKDQFFSGVRAYFQKHAWGNTELRDLLTELEATSGRDLSAWSALWLEQSGVTLLRPEITSEVGTDGVERITALTVRQEVPETHPVQRPHRLVVGGYDVVADADGETRLERTLRVELDVDGERTEVPALVGEQRPDLLLLNDDDLAYAKVRLDERSLATAVAHLGHFGESLPRTLVWTAVWDATRDGETPARDYVDLLLGNIAHETDSSVVLVLLRQLHTALDLYVAAEHRSATEVAAADTLWTLATDAEGGSDTQLQLVKAFAARASTPEQLDAVAALLDGGTRLDGLSIDTDLRWELLTSLVAGGRAGEAEIDAQLESDPTATGQRAAAAARAALPTAEAKAAAWAAVVESDALPNALQAATIGGFGRVHDRALLRPYVAPYFAALEQVWAEKTNEMAQNIVTGLYPTELADDAGEGAVDVAGATDAWLDAHPDAAPALRRLVVEARDGVRRMLAAQAADRHYHEV</sequence>
<keyword evidence="8" id="KW-0479">Metal-binding</keyword>
<dbReference type="PANTHER" id="PTHR11533:SF174">
    <property type="entry name" value="PUROMYCIN-SENSITIVE AMINOPEPTIDASE-RELATED"/>
    <property type="match status" value="1"/>
</dbReference>
<keyword evidence="10" id="KW-0862">Zinc</keyword>
<dbReference type="EC" id="3.4.11.2" evidence="4"/>
<dbReference type="InterPro" id="IPR001930">
    <property type="entry name" value="Peptidase_M1"/>
</dbReference>
<keyword evidence="18" id="KW-1185">Reference proteome</keyword>
<protein>
    <recommendedName>
        <fullName evidence="5">Aminopeptidase N</fullName>
        <ecNumber evidence="4">3.4.11.2</ecNumber>
    </recommendedName>
    <alternativeName>
        <fullName evidence="12">Alanine aminopeptidase</fullName>
    </alternativeName>
    <alternativeName>
        <fullName evidence="13">Lysyl aminopeptidase</fullName>
    </alternativeName>
</protein>
<evidence type="ECO:0000256" key="5">
    <source>
        <dbReference type="ARBA" id="ARBA00015611"/>
    </source>
</evidence>